<keyword evidence="3 4" id="KW-0732">Signal</keyword>
<proteinExistence type="predicted"/>
<name>A0AB39ZLU3_DROSZ</name>
<feature type="signal peptide" evidence="4">
    <location>
        <begin position="1"/>
        <end position="17"/>
    </location>
</feature>
<dbReference type="GeneID" id="108016476"/>
<dbReference type="Proteomes" id="UP001652628">
    <property type="component" value="Chromosome 2L"/>
</dbReference>
<reference evidence="7" key="1">
    <citation type="submission" date="2025-08" db="UniProtKB">
        <authorList>
            <consortium name="RefSeq"/>
        </authorList>
    </citation>
    <scope>IDENTIFICATION</scope>
</reference>
<sequence>MKIVALIVAAFVAIAGASCPYSAPGYPAPACPTNYLFSCQPNLAPAPCAQEAPAYGSAGAYTEQVPFYLGRPNQEQHQRYHQRIGMAALMEELHGLGQGIQGQQF</sequence>
<feature type="domain" description="VM" evidence="5">
    <location>
        <begin position="25"/>
        <end position="62"/>
    </location>
</feature>
<keyword evidence="2" id="KW-0964">Secreted</keyword>
<evidence type="ECO:0000256" key="4">
    <source>
        <dbReference type="SAM" id="SignalP"/>
    </source>
</evidence>
<comment type="subcellular location">
    <subcellularLocation>
        <location evidence="1">Secreted</location>
    </subcellularLocation>
</comment>
<dbReference type="GO" id="GO:0005576">
    <property type="term" value="C:extracellular region"/>
    <property type="evidence" value="ECO:0007669"/>
    <property type="project" value="UniProtKB-SubCell"/>
</dbReference>
<evidence type="ECO:0000259" key="5">
    <source>
        <dbReference type="PROSITE" id="PS51137"/>
    </source>
</evidence>
<accession>A0AB39ZLU3</accession>
<dbReference type="AlphaFoldDB" id="A0AB39ZLU3"/>
<dbReference type="PROSITE" id="PS51137">
    <property type="entry name" value="VM"/>
    <property type="match status" value="1"/>
</dbReference>
<evidence type="ECO:0000256" key="3">
    <source>
        <dbReference type="ARBA" id="ARBA00022729"/>
    </source>
</evidence>
<protein>
    <submittedName>
        <fullName evidence="7">Vitelline membrane protein Vm32E</fullName>
    </submittedName>
</protein>
<evidence type="ECO:0000313" key="6">
    <source>
        <dbReference type="Proteomes" id="UP001652628"/>
    </source>
</evidence>
<evidence type="ECO:0000256" key="2">
    <source>
        <dbReference type="ARBA" id="ARBA00022525"/>
    </source>
</evidence>
<dbReference type="Pfam" id="PF10542">
    <property type="entry name" value="Vitelline_membr"/>
    <property type="match status" value="1"/>
</dbReference>
<dbReference type="InterPro" id="IPR013135">
    <property type="entry name" value="Vitelline_membr_Cys-rich-dom"/>
</dbReference>
<organism evidence="6 7">
    <name type="scientific">Drosophila suzukii</name>
    <name type="common">Spotted-wing drosophila fruit fly</name>
    <dbReference type="NCBI Taxonomy" id="28584"/>
    <lineage>
        <taxon>Eukaryota</taxon>
        <taxon>Metazoa</taxon>
        <taxon>Ecdysozoa</taxon>
        <taxon>Arthropoda</taxon>
        <taxon>Hexapoda</taxon>
        <taxon>Insecta</taxon>
        <taxon>Pterygota</taxon>
        <taxon>Neoptera</taxon>
        <taxon>Endopterygota</taxon>
        <taxon>Diptera</taxon>
        <taxon>Brachycera</taxon>
        <taxon>Muscomorpha</taxon>
        <taxon>Ephydroidea</taxon>
        <taxon>Drosophilidae</taxon>
        <taxon>Drosophila</taxon>
        <taxon>Sophophora</taxon>
    </lineage>
</organism>
<keyword evidence="6" id="KW-1185">Reference proteome</keyword>
<evidence type="ECO:0000256" key="1">
    <source>
        <dbReference type="ARBA" id="ARBA00004613"/>
    </source>
</evidence>
<evidence type="ECO:0000313" key="7">
    <source>
        <dbReference type="RefSeq" id="XP_016938625.3"/>
    </source>
</evidence>
<feature type="chain" id="PRO_5047396482" evidence="4">
    <location>
        <begin position="18"/>
        <end position="105"/>
    </location>
</feature>
<gene>
    <name evidence="7" type="primary">Vm32E</name>
</gene>
<dbReference type="RefSeq" id="XP_016938625.3">
    <property type="nucleotide sequence ID" value="XM_017083136.4"/>
</dbReference>
<dbReference type="PROSITE" id="PS51257">
    <property type="entry name" value="PROKAR_LIPOPROTEIN"/>
    <property type="match status" value="1"/>
</dbReference>